<feature type="transmembrane region" description="Helical" evidence="1">
    <location>
        <begin position="28"/>
        <end position="46"/>
    </location>
</feature>
<name>A0ABW5JXQ2_9FLAO</name>
<reference evidence="3" key="1">
    <citation type="journal article" date="2019" name="Int. J. Syst. Evol. Microbiol.">
        <title>The Global Catalogue of Microorganisms (GCM) 10K type strain sequencing project: providing services to taxonomists for standard genome sequencing and annotation.</title>
        <authorList>
            <consortium name="The Broad Institute Genomics Platform"/>
            <consortium name="The Broad Institute Genome Sequencing Center for Infectious Disease"/>
            <person name="Wu L."/>
            <person name="Ma J."/>
        </authorList>
    </citation>
    <scope>NUCLEOTIDE SEQUENCE [LARGE SCALE GENOMIC DNA]</scope>
    <source>
        <strain evidence="3">KCTC 42808</strain>
    </source>
</reference>
<feature type="transmembrane region" description="Helical" evidence="1">
    <location>
        <begin position="58"/>
        <end position="75"/>
    </location>
</feature>
<gene>
    <name evidence="2" type="ORF">ACFSSB_00270</name>
</gene>
<dbReference type="Proteomes" id="UP001597467">
    <property type="component" value="Unassembled WGS sequence"/>
</dbReference>
<dbReference type="RefSeq" id="WP_379899754.1">
    <property type="nucleotide sequence ID" value="NZ_JBHULM010000001.1"/>
</dbReference>
<keyword evidence="1" id="KW-0812">Transmembrane</keyword>
<sequence>MRKLFITLGIIAAVIAVILSALPLFNVAIIPAIAALVFGFIAFYLSKKENESKKAVQLIFLLSIISLGLTTYKSIFNKTEVGDTKALELRVQEAEDNAIEELEGLDLSE</sequence>
<organism evidence="2 3">
    <name type="scientific">Lacinutrix gracilariae</name>
    <dbReference type="NCBI Taxonomy" id="1747198"/>
    <lineage>
        <taxon>Bacteria</taxon>
        <taxon>Pseudomonadati</taxon>
        <taxon>Bacteroidota</taxon>
        <taxon>Flavobacteriia</taxon>
        <taxon>Flavobacteriales</taxon>
        <taxon>Flavobacteriaceae</taxon>
        <taxon>Lacinutrix</taxon>
    </lineage>
</organism>
<keyword evidence="1" id="KW-0472">Membrane</keyword>
<evidence type="ECO:0000313" key="3">
    <source>
        <dbReference type="Proteomes" id="UP001597467"/>
    </source>
</evidence>
<accession>A0ABW5JXQ2</accession>
<feature type="transmembrane region" description="Helical" evidence="1">
    <location>
        <begin position="5"/>
        <end position="22"/>
    </location>
</feature>
<dbReference type="EMBL" id="JBHULM010000001">
    <property type="protein sequence ID" value="MFD2540735.1"/>
    <property type="molecule type" value="Genomic_DNA"/>
</dbReference>
<evidence type="ECO:0000256" key="1">
    <source>
        <dbReference type="SAM" id="Phobius"/>
    </source>
</evidence>
<keyword evidence="1" id="KW-1133">Transmembrane helix</keyword>
<evidence type="ECO:0000313" key="2">
    <source>
        <dbReference type="EMBL" id="MFD2540735.1"/>
    </source>
</evidence>
<comment type="caution">
    <text evidence="2">The sequence shown here is derived from an EMBL/GenBank/DDBJ whole genome shotgun (WGS) entry which is preliminary data.</text>
</comment>
<keyword evidence="3" id="KW-1185">Reference proteome</keyword>
<proteinExistence type="predicted"/>
<protein>
    <submittedName>
        <fullName evidence="2">FUSC family protein</fullName>
    </submittedName>
</protein>